<dbReference type="Gene3D" id="3.40.1190.10">
    <property type="entry name" value="Mur-like, catalytic domain"/>
    <property type="match status" value="1"/>
</dbReference>
<dbReference type="Pfam" id="PF02875">
    <property type="entry name" value="Mur_ligase_C"/>
    <property type="match status" value="1"/>
</dbReference>
<gene>
    <name evidence="16" type="primary">cphA</name>
    <name evidence="16" type="ORF">ENQ76_02355</name>
</gene>
<evidence type="ECO:0000256" key="9">
    <source>
        <dbReference type="ARBA" id="ARBA00022840"/>
    </source>
</evidence>
<dbReference type="GO" id="GO:0046872">
    <property type="term" value="F:metal ion binding"/>
    <property type="evidence" value="ECO:0007669"/>
    <property type="project" value="InterPro"/>
</dbReference>
<evidence type="ECO:0000256" key="11">
    <source>
        <dbReference type="ARBA" id="ARBA00048094"/>
    </source>
</evidence>
<dbReference type="AlphaFoldDB" id="A0A7C2JY78"/>
<evidence type="ECO:0000256" key="13">
    <source>
        <dbReference type="PROSITE-ProRule" id="PRU00409"/>
    </source>
</evidence>
<reference evidence="16" key="1">
    <citation type="journal article" date="2020" name="mSystems">
        <title>Genome- and Community-Level Interaction Insights into Carbon Utilization and Element Cycling Functions of Hydrothermarchaeota in Hydrothermal Sediment.</title>
        <authorList>
            <person name="Zhou Z."/>
            <person name="Liu Y."/>
            <person name="Xu W."/>
            <person name="Pan J."/>
            <person name="Luo Z.H."/>
            <person name="Li M."/>
        </authorList>
    </citation>
    <scope>NUCLEOTIDE SEQUENCE [LARGE SCALE GENOMIC DNA]</scope>
    <source>
        <strain evidence="16">SpSt-339</strain>
    </source>
</reference>
<evidence type="ECO:0000313" key="16">
    <source>
        <dbReference type="EMBL" id="HEN14299.1"/>
    </source>
</evidence>
<dbReference type="SUPFAM" id="SSF53623">
    <property type="entry name" value="MurD-like peptide ligases, catalytic domain"/>
    <property type="match status" value="1"/>
</dbReference>
<sequence>MQIRHVRALRGPNIWSRHPVLEALVDLQALRDSSSETLPGFNERLMDWLPGLMEHRCSEGVRGGFFVRLRRGTYLAHILEHVTLELQTMAGSNVGFGRARETTQEGVYKVAIRYHEESLARACLDAAQSLILAAVYDQPWDLDAQLKTLRELADRVCLGPSTAAIVEAATARNIPFRRLNIGSLVQLGYGSKQRRIWTAETDQTSAIAESIAQDKDLTKSMLRAAGVPVPEGRPVSSPEDAWEAAQEIDGSVVVKPLDANHGRGVFMDLTEREQIEAAYQEALKEGSGVIVEEFAPGHEHRLLVIGGKLVAAARGEASAVVGDGQHTVAELIELQINSDPRRGDDESCPLNPILLDALTLTELQRQQLTPESVLRPGQRALVRRNDNLSEDVTEIVHPSIAEHATLAAQVIGLDIAGLDLVTQDISQPLEDQGGKFVEVNAGPGLLMHLRPQIGTPRPVGQAIVATLFPEGETGRIPIVAVTGTNGKTTTTRLVAALLRASGRHVGMTCTDGIFVDGRTVELGDCAGPRSARNVLLNPLVDAAVFECARGGILREGLGFDKCDVAIVTNLDEADHLGQYDLHTPEAMFKVKRTPVDVVLPTGAAVLNARDPLVVKMAELSAGSVVFFALDPQLPVVAEHRRQGGKAVILRGGWITLCDGREEEPLVSVADLPSTHGGRVQFQIENILAATAAGWHLGLSPQTIRQALMAFQGNLIDNPGRFSVLESAGKTLIVTDGRNVSALNSLIETLQRFPHESRVVVYSAEEDRRDIDIAAQAARLGDAFDRVVLCEIDEGISRPAGEVLRLMRQGLSSATRTQEIQEIPDWSTAVELAWRDLSAGELLVIQTSTVARTVRKVHAMLGLEPPDGVPADAESGVLTTSVA</sequence>
<evidence type="ECO:0000256" key="3">
    <source>
        <dbReference type="ARBA" id="ARBA00011738"/>
    </source>
</evidence>
<dbReference type="Gene3D" id="3.30.470.20">
    <property type="entry name" value="ATP-grasp fold, B domain"/>
    <property type="match status" value="2"/>
</dbReference>
<comment type="subunit">
    <text evidence="3">Homodimer.</text>
</comment>
<dbReference type="PANTHER" id="PTHR23135">
    <property type="entry name" value="MUR LIGASE FAMILY MEMBER"/>
    <property type="match status" value="1"/>
</dbReference>
<dbReference type="GO" id="GO:0071160">
    <property type="term" value="F:cyanophycin synthetase activity (L-aspartate-adding)"/>
    <property type="evidence" value="ECO:0007669"/>
    <property type="project" value="UniProtKB-EC"/>
</dbReference>
<comment type="similarity">
    <text evidence="2">In the C-terminal section; belongs to the MurCDEF family.</text>
</comment>
<name>A0A7C2JY78_9PLAN</name>
<proteinExistence type="inferred from homology"/>
<dbReference type="GO" id="GO:0071161">
    <property type="term" value="F:cyanophycin synthetase activity (L-arginine-adding)"/>
    <property type="evidence" value="ECO:0007669"/>
    <property type="project" value="UniProtKB-EC"/>
</dbReference>
<dbReference type="SUPFAM" id="SSF56059">
    <property type="entry name" value="Glutathione synthetase ATP-binding domain-like"/>
    <property type="match status" value="1"/>
</dbReference>
<dbReference type="Pfam" id="PF08245">
    <property type="entry name" value="Mur_ligase_M"/>
    <property type="match status" value="1"/>
</dbReference>
<dbReference type="InterPro" id="IPR011810">
    <property type="entry name" value="Cya_phycin_syn"/>
</dbReference>
<evidence type="ECO:0000256" key="5">
    <source>
        <dbReference type="ARBA" id="ARBA00013005"/>
    </source>
</evidence>
<accession>A0A7C2JY78</accession>
<dbReference type="EC" id="6.3.2.29" evidence="5"/>
<dbReference type="PANTHER" id="PTHR23135:SF18">
    <property type="entry name" value="CYANOPHYCIN SYNTHETASE"/>
    <property type="match status" value="1"/>
</dbReference>
<keyword evidence="8 13" id="KW-0547">Nucleotide-binding</keyword>
<feature type="region of interest" description="Disordered" evidence="14">
    <location>
        <begin position="863"/>
        <end position="882"/>
    </location>
</feature>
<dbReference type="NCBIfam" id="TIGR02068">
    <property type="entry name" value="cya_phycin_syn"/>
    <property type="match status" value="1"/>
</dbReference>
<evidence type="ECO:0000256" key="6">
    <source>
        <dbReference type="ARBA" id="ARBA00022036"/>
    </source>
</evidence>
<evidence type="ECO:0000259" key="15">
    <source>
        <dbReference type="PROSITE" id="PS50975"/>
    </source>
</evidence>
<dbReference type="InterPro" id="IPR036565">
    <property type="entry name" value="Mur-like_cat_sf"/>
</dbReference>
<dbReference type="InterPro" id="IPR036615">
    <property type="entry name" value="Mur_ligase_C_dom_sf"/>
</dbReference>
<evidence type="ECO:0000256" key="7">
    <source>
        <dbReference type="ARBA" id="ARBA00022598"/>
    </source>
</evidence>
<dbReference type="EC" id="6.3.2.30" evidence="4"/>
<comment type="function">
    <text evidence="1">Catalyzes the ATP-dependent polymerization of arginine and aspartate to multi-L-arginyl-poly-L-aspartic acid (cyanophycin; a water-insoluble reserve polymer).</text>
</comment>
<evidence type="ECO:0000256" key="2">
    <source>
        <dbReference type="ARBA" id="ARBA00009060"/>
    </source>
</evidence>
<protein>
    <recommendedName>
        <fullName evidence="6">Cyanophycin synthetase</fullName>
        <ecNumber evidence="5">6.3.2.29</ecNumber>
        <ecNumber evidence="4">6.3.2.30</ecNumber>
    </recommendedName>
    <alternativeName>
        <fullName evidence="10">Cyanophycin synthase</fullName>
    </alternativeName>
</protein>
<dbReference type="SUPFAM" id="SSF53244">
    <property type="entry name" value="MurD-like peptide ligases, peptide-binding domain"/>
    <property type="match status" value="1"/>
</dbReference>
<keyword evidence="7 16" id="KW-0436">Ligase</keyword>
<evidence type="ECO:0000256" key="14">
    <source>
        <dbReference type="SAM" id="MobiDB-lite"/>
    </source>
</evidence>
<dbReference type="Pfam" id="PF18921">
    <property type="entry name" value="Cyanophycin_syn"/>
    <property type="match status" value="1"/>
</dbReference>
<evidence type="ECO:0000256" key="1">
    <source>
        <dbReference type="ARBA" id="ARBA00003184"/>
    </source>
</evidence>
<dbReference type="InterPro" id="IPR044019">
    <property type="entry name" value="Cyanophycin_syn_N"/>
</dbReference>
<evidence type="ECO:0000256" key="10">
    <source>
        <dbReference type="ARBA" id="ARBA00031353"/>
    </source>
</evidence>
<dbReference type="Gene3D" id="3.90.190.20">
    <property type="entry name" value="Mur ligase, C-terminal domain"/>
    <property type="match status" value="1"/>
</dbReference>
<dbReference type="InterPro" id="IPR004101">
    <property type="entry name" value="Mur_ligase_C"/>
</dbReference>
<dbReference type="EMBL" id="DSOK01000073">
    <property type="protein sequence ID" value="HEN14299.1"/>
    <property type="molecule type" value="Genomic_DNA"/>
</dbReference>
<dbReference type="PROSITE" id="PS50975">
    <property type="entry name" value="ATP_GRASP"/>
    <property type="match status" value="1"/>
</dbReference>
<organism evidence="16">
    <name type="scientific">Schlesneria paludicola</name>
    <dbReference type="NCBI Taxonomy" id="360056"/>
    <lineage>
        <taxon>Bacteria</taxon>
        <taxon>Pseudomonadati</taxon>
        <taxon>Planctomycetota</taxon>
        <taxon>Planctomycetia</taxon>
        <taxon>Planctomycetales</taxon>
        <taxon>Planctomycetaceae</taxon>
        <taxon>Schlesneria</taxon>
    </lineage>
</organism>
<evidence type="ECO:0000256" key="4">
    <source>
        <dbReference type="ARBA" id="ARBA00012968"/>
    </source>
</evidence>
<feature type="domain" description="ATP-grasp" evidence="15">
    <location>
        <begin position="219"/>
        <end position="468"/>
    </location>
</feature>
<evidence type="ECO:0000256" key="12">
    <source>
        <dbReference type="ARBA" id="ARBA00048425"/>
    </source>
</evidence>
<comment type="catalytic activity">
    <reaction evidence="12">
        <text>[L-4-(L-arginin-2-N-yl)aspartate](n) + L-aspartate + ATP = [L-4-(L-arginin-2-N-yl)aspartate](n)-L-aspartate + ADP + phosphate + H(+)</text>
        <dbReference type="Rhea" id="RHEA:13277"/>
        <dbReference type="Rhea" id="RHEA-COMP:13728"/>
        <dbReference type="Rhea" id="RHEA-COMP:13733"/>
        <dbReference type="ChEBI" id="CHEBI:15378"/>
        <dbReference type="ChEBI" id="CHEBI:29991"/>
        <dbReference type="ChEBI" id="CHEBI:30616"/>
        <dbReference type="ChEBI" id="CHEBI:43474"/>
        <dbReference type="ChEBI" id="CHEBI:137986"/>
        <dbReference type="ChEBI" id="CHEBI:137990"/>
        <dbReference type="ChEBI" id="CHEBI:456216"/>
        <dbReference type="EC" id="6.3.2.29"/>
    </reaction>
</comment>
<keyword evidence="9 13" id="KW-0067">ATP-binding</keyword>
<comment type="catalytic activity">
    <reaction evidence="11">
        <text>[L-4-(L-arginin-2-N-yl)aspartate](n)-L-aspartate + L-arginine + ATP = [L-4-(L-arginin-2-N-yl)aspartate](n+1) + ADP + phosphate + H(+)</text>
        <dbReference type="Rhea" id="RHEA:23888"/>
        <dbReference type="Rhea" id="RHEA-COMP:13732"/>
        <dbReference type="Rhea" id="RHEA-COMP:13733"/>
        <dbReference type="ChEBI" id="CHEBI:15378"/>
        <dbReference type="ChEBI" id="CHEBI:30616"/>
        <dbReference type="ChEBI" id="CHEBI:32682"/>
        <dbReference type="ChEBI" id="CHEBI:43474"/>
        <dbReference type="ChEBI" id="CHEBI:137986"/>
        <dbReference type="ChEBI" id="CHEBI:137990"/>
        <dbReference type="ChEBI" id="CHEBI:456216"/>
        <dbReference type="EC" id="6.3.2.30"/>
    </reaction>
</comment>
<comment type="caution">
    <text evidence="16">The sequence shown here is derived from an EMBL/GenBank/DDBJ whole genome shotgun (WGS) entry which is preliminary data.</text>
</comment>
<dbReference type="GO" id="GO:0005524">
    <property type="term" value="F:ATP binding"/>
    <property type="evidence" value="ECO:0007669"/>
    <property type="project" value="UniProtKB-UniRule"/>
</dbReference>
<evidence type="ECO:0000256" key="8">
    <source>
        <dbReference type="ARBA" id="ARBA00022741"/>
    </source>
</evidence>
<dbReference type="NCBIfam" id="NF010623">
    <property type="entry name" value="PRK14016.1"/>
    <property type="match status" value="1"/>
</dbReference>
<dbReference type="InterPro" id="IPR013221">
    <property type="entry name" value="Mur_ligase_cen"/>
</dbReference>
<dbReference type="InterPro" id="IPR011761">
    <property type="entry name" value="ATP-grasp"/>
</dbReference>